<dbReference type="eggNOG" id="COG0415">
    <property type="taxonomic scope" value="Bacteria"/>
</dbReference>
<dbReference type="PRINTS" id="PR00147">
    <property type="entry name" value="DNAPHOTLYASE"/>
</dbReference>
<dbReference type="HOGENOM" id="CLU_010348_2_2_11"/>
<dbReference type="Pfam" id="PF03441">
    <property type="entry name" value="FAD_binding_7"/>
    <property type="match status" value="1"/>
</dbReference>
<dbReference type="PROSITE" id="PS00394">
    <property type="entry name" value="DNA_PHOTOLYASES_1_1"/>
    <property type="match status" value="1"/>
</dbReference>
<feature type="binding site" evidence="8">
    <location>
        <begin position="216"/>
        <end position="220"/>
    </location>
    <ligand>
        <name>FAD</name>
        <dbReference type="ChEBI" id="CHEBI:57692"/>
    </ligand>
</feature>
<feature type="site" description="Electron transfer via tryptophanyl radical" evidence="9">
    <location>
        <position position="359"/>
    </location>
</feature>
<dbReference type="InterPro" id="IPR036155">
    <property type="entry name" value="Crypto/Photolyase_N_sf"/>
</dbReference>
<dbReference type="InterPro" id="IPR002081">
    <property type="entry name" value="Cryptochrome/DNA_photolyase_1"/>
</dbReference>
<evidence type="ECO:0000256" key="2">
    <source>
        <dbReference type="ARBA" id="ARBA00013149"/>
    </source>
</evidence>
<dbReference type="EC" id="4.1.99.3" evidence="2"/>
<gene>
    <name evidence="12" type="ordered locus">Afer_1302</name>
</gene>
<feature type="binding site" evidence="8">
    <location>
        <position position="204"/>
    </location>
    <ligand>
        <name>FAD</name>
        <dbReference type="ChEBI" id="CHEBI:57692"/>
    </ligand>
</feature>
<evidence type="ECO:0000256" key="4">
    <source>
        <dbReference type="ARBA" id="ARBA00022630"/>
    </source>
</evidence>
<dbReference type="STRING" id="525909.Afer_1302"/>
<evidence type="ECO:0000256" key="7">
    <source>
        <dbReference type="ARBA" id="ARBA00033999"/>
    </source>
</evidence>
<comment type="catalytic activity">
    <reaction evidence="7">
        <text>cyclobutadipyrimidine (in DNA) = 2 pyrimidine residues (in DNA).</text>
        <dbReference type="EC" id="4.1.99.3"/>
    </reaction>
</comment>
<feature type="binding site" evidence="8">
    <location>
        <begin position="249"/>
        <end position="256"/>
    </location>
    <ligand>
        <name>FAD</name>
        <dbReference type="ChEBI" id="CHEBI:57692"/>
    </ligand>
</feature>
<dbReference type="Gene3D" id="1.25.40.80">
    <property type="match status" value="1"/>
</dbReference>
<dbReference type="Proteomes" id="UP000000771">
    <property type="component" value="Chromosome"/>
</dbReference>
<evidence type="ECO:0000256" key="1">
    <source>
        <dbReference type="ARBA" id="ARBA00001932"/>
    </source>
</evidence>
<dbReference type="GO" id="GO:0000719">
    <property type="term" value="P:photoreactive repair"/>
    <property type="evidence" value="ECO:0007669"/>
    <property type="project" value="UniProtKB-ARBA"/>
</dbReference>
<feature type="site" description="Electron transfer via tryptophanyl radical" evidence="9">
    <location>
        <position position="336"/>
    </location>
</feature>
<name>C7LZS4_ACIFD</name>
<organism evidence="12 13">
    <name type="scientific">Acidimicrobium ferrooxidans (strain DSM 10331 / JCM 15462 / NBRC 103882 / ICP)</name>
    <dbReference type="NCBI Taxonomy" id="525909"/>
    <lineage>
        <taxon>Bacteria</taxon>
        <taxon>Bacillati</taxon>
        <taxon>Actinomycetota</taxon>
        <taxon>Acidimicrobiia</taxon>
        <taxon>Acidimicrobiales</taxon>
        <taxon>Acidimicrobiaceae</taxon>
        <taxon>Acidimicrobium</taxon>
    </lineage>
</organism>
<evidence type="ECO:0000259" key="11">
    <source>
        <dbReference type="PROSITE" id="PS51645"/>
    </source>
</evidence>
<dbReference type="EMBL" id="CP001631">
    <property type="protein sequence ID" value="ACU54232.1"/>
    <property type="molecule type" value="Genomic_DNA"/>
</dbReference>
<accession>C7LZS4</accession>
<evidence type="ECO:0000256" key="9">
    <source>
        <dbReference type="PIRSR" id="PIRSR602081-2"/>
    </source>
</evidence>
<dbReference type="PROSITE" id="PS51645">
    <property type="entry name" value="PHR_CRY_ALPHA_BETA"/>
    <property type="match status" value="1"/>
</dbReference>
<evidence type="ECO:0000256" key="6">
    <source>
        <dbReference type="ARBA" id="ARBA00022991"/>
    </source>
</evidence>
<dbReference type="InterPro" id="IPR014729">
    <property type="entry name" value="Rossmann-like_a/b/a_fold"/>
</dbReference>
<dbReference type="InterPro" id="IPR005101">
    <property type="entry name" value="Cryptochr/Photolyase_FAD-bd"/>
</dbReference>
<keyword evidence="5 8" id="KW-0274">FAD</keyword>
<dbReference type="GO" id="GO:0003904">
    <property type="term" value="F:deoxyribodipyrimidine photo-lyase activity"/>
    <property type="evidence" value="ECO:0007669"/>
    <property type="project" value="UniProtKB-EC"/>
</dbReference>
<comment type="cofactor">
    <cofactor evidence="8">
        <name>FAD</name>
        <dbReference type="ChEBI" id="CHEBI:57692"/>
    </cofactor>
    <text evidence="8">Binds 1 FAD per subunit.</text>
</comment>
<comment type="similarity">
    <text evidence="10">Belongs to the DNA photolyase family.</text>
</comment>
<feature type="site" description="Electron transfer via tryptophanyl radical" evidence="9">
    <location>
        <position position="280"/>
    </location>
</feature>
<keyword evidence="6 10" id="KW-0157">Chromophore</keyword>
<feature type="binding site" evidence="8">
    <location>
        <position position="246"/>
    </location>
    <ligand>
        <name>FAD</name>
        <dbReference type="ChEBI" id="CHEBI:57692"/>
    </ligand>
</feature>
<dbReference type="PANTHER" id="PTHR11455:SF9">
    <property type="entry name" value="CRYPTOCHROME CIRCADIAN CLOCK 5 ISOFORM X1"/>
    <property type="match status" value="1"/>
</dbReference>
<dbReference type="Gene3D" id="1.10.579.10">
    <property type="entry name" value="DNA Cyclobutane Dipyrimidine Photolyase, subunit A, domain 3"/>
    <property type="match status" value="1"/>
</dbReference>
<keyword evidence="13" id="KW-1185">Reference proteome</keyword>
<dbReference type="GO" id="GO:0003677">
    <property type="term" value="F:DNA binding"/>
    <property type="evidence" value="ECO:0007669"/>
    <property type="project" value="TreeGrafter"/>
</dbReference>
<dbReference type="InterPro" id="IPR036134">
    <property type="entry name" value="Crypto/Photolyase_FAD-like_sf"/>
</dbReference>
<dbReference type="InterPro" id="IPR006050">
    <property type="entry name" value="DNA_photolyase_N"/>
</dbReference>
<dbReference type="KEGG" id="afo:Afer_1302"/>
<dbReference type="GO" id="GO:0071949">
    <property type="term" value="F:FAD binding"/>
    <property type="evidence" value="ECO:0007669"/>
    <property type="project" value="TreeGrafter"/>
</dbReference>
<keyword evidence="4 8" id="KW-0285">Flavoprotein</keyword>
<evidence type="ECO:0000313" key="12">
    <source>
        <dbReference type="EMBL" id="ACU54232.1"/>
    </source>
</evidence>
<dbReference type="FunFam" id="1.10.579.10:FF:000003">
    <property type="entry name" value="Deoxyribodipyrimidine photo-lyase"/>
    <property type="match status" value="1"/>
</dbReference>
<evidence type="ECO:0000313" key="13">
    <source>
        <dbReference type="Proteomes" id="UP000000771"/>
    </source>
</evidence>
<evidence type="ECO:0000256" key="8">
    <source>
        <dbReference type="PIRSR" id="PIRSR602081-1"/>
    </source>
</evidence>
<dbReference type="Gene3D" id="3.40.50.620">
    <property type="entry name" value="HUPs"/>
    <property type="match status" value="1"/>
</dbReference>
<dbReference type="InterPro" id="IPR018394">
    <property type="entry name" value="DNA_photolyase_1_CS_C"/>
</dbReference>
<dbReference type="SUPFAM" id="SSF52425">
    <property type="entry name" value="Cryptochrome/photolyase, N-terminal domain"/>
    <property type="match status" value="1"/>
</dbReference>
<keyword evidence="12" id="KW-0456">Lyase</keyword>
<dbReference type="AlphaFoldDB" id="C7LZS4"/>
<dbReference type="SUPFAM" id="SSF48173">
    <property type="entry name" value="Cryptochrome/photolyase FAD-binding domain"/>
    <property type="match status" value="1"/>
</dbReference>
<dbReference type="Pfam" id="PF00875">
    <property type="entry name" value="DNA_photolyase"/>
    <property type="match status" value="1"/>
</dbReference>
<evidence type="ECO:0000256" key="10">
    <source>
        <dbReference type="RuleBase" id="RU004182"/>
    </source>
</evidence>
<feature type="binding site" evidence="8">
    <location>
        <begin position="349"/>
        <end position="351"/>
    </location>
    <ligand>
        <name>FAD</name>
        <dbReference type="ChEBI" id="CHEBI:57692"/>
    </ligand>
</feature>
<evidence type="ECO:0000256" key="3">
    <source>
        <dbReference type="ARBA" id="ARBA00014046"/>
    </source>
</evidence>
<dbReference type="PANTHER" id="PTHR11455">
    <property type="entry name" value="CRYPTOCHROME"/>
    <property type="match status" value="1"/>
</dbReference>
<protein>
    <recommendedName>
        <fullName evidence="3">Deoxyribodipyrimidine photo-lyase</fullName>
        <ecNumber evidence="2">4.1.99.3</ecNumber>
    </recommendedName>
</protein>
<comment type="cofactor">
    <cofactor evidence="1">
        <name>(6R)-5,10-methylene-5,6,7,8-tetrahydrofolate</name>
        <dbReference type="ChEBI" id="CHEBI:15636"/>
    </cofactor>
</comment>
<sequence>MRVLWLRGDLRSYDHAGWSELGIGDAAVFVLDPGLARHASPIRRAWLAGALGEIDDWTDHRLSLLHARHGDELAAIFAAWGATEVLTHQGVAPGIRRRIDATRRSLEARGIALRVVDSAYAVAPGSLTRPEGGAWRVFGAFWRQWRPAVHGLGPFEATAPPSLAVTERHFEPADLRPPDQPLLTPQRTALERLERFVDSRLAHYAADRDRPAVAATSELSPALHIGAIHPRTILAALGDLDRADRFVRELAWREFYAHALWHHPDLVDLELDPTLRQIAWDEGDEADARFRAWCDGRTGFPIVDAGMRELAATGWLHNRVRMIVASLLVKDLHLDWRRGAAWFEATLADADIASNRGNWQWVAGTGLDAAPYFRVFNPTLQGKKFDPDGHYVRRWVPELRACPTSLIHEPWRWVGRENAGYPLPIVDHDRERREALARYDAARASAPGSPRARRAT</sequence>
<feature type="domain" description="Photolyase/cryptochrome alpha/beta" evidence="11">
    <location>
        <begin position="1"/>
        <end position="121"/>
    </location>
</feature>
<dbReference type="GO" id="GO:0009416">
    <property type="term" value="P:response to light stimulus"/>
    <property type="evidence" value="ECO:0007669"/>
    <property type="project" value="TreeGrafter"/>
</dbReference>
<evidence type="ECO:0000256" key="5">
    <source>
        <dbReference type="ARBA" id="ARBA00022827"/>
    </source>
</evidence>
<proteinExistence type="inferred from homology"/>
<dbReference type="RefSeq" id="WP_015798718.1">
    <property type="nucleotide sequence ID" value="NC_013124.1"/>
</dbReference>
<reference evidence="12 13" key="1">
    <citation type="journal article" date="2009" name="Stand. Genomic Sci.">
        <title>Complete genome sequence of Acidimicrobium ferrooxidans type strain (ICP).</title>
        <authorList>
            <person name="Clum A."/>
            <person name="Nolan M."/>
            <person name="Lang E."/>
            <person name="Glavina Del Rio T."/>
            <person name="Tice H."/>
            <person name="Copeland A."/>
            <person name="Cheng J.F."/>
            <person name="Lucas S."/>
            <person name="Chen F."/>
            <person name="Bruce D."/>
            <person name="Goodwin L."/>
            <person name="Pitluck S."/>
            <person name="Ivanova N."/>
            <person name="Mavrommatis K."/>
            <person name="Mikhailova N."/>
            <person name="Pati A."/>
            <person name="Chen A."/>
            <person name="Palaniappan K."/>
            <person name="Goker M."/>
            <person name="Spring S."/>
            <person name="Land M."/>
            <person name="Hauser L."/>
            <person name="Chang Y.J."/>
            <person name="Jeffries C.C."/>
            <person name="Chain P."/>
            <person name="Bristow J."/>
            <person name="Eisen J.A."/>
            <person name="Markowitz V."/>
            <person name="Hugenholtz P."/>
            <person name="Kyrpides N.C."/>
            <person name="Klenk H.P."/>
            <person name="Lapidus A."/>
        </authorList>
    </citation>
    <scope>NUCLEOTIDE SEQUENCE [LARGE SCALE GENOMIC DNA]</scope>
    <source>
        <strain evidence="13">DSM 10331 / JCM 15462 / NBRC 103882 / ICP</strain>
    </source>
</reference>